<protein>
    <submittedName>
        <fullName evidence="3">Trypsin</fullName>
    </submittedName>
</protein>
<sequence length="294" mass="30087">MNQLSHFSRAGTVTAAATALVLTAAASASAINSYNAEPAPERTEVGALVAQWDNDGDPATPDRVAWVCSGTMVDTDTFLTAAHCTTGWPEGVRFSVSLDQDVQGGLDTAAEQHAGDPAAIAGAVGVEGTAHSEPGYPGTAADSHDIAVVEVPAAEMAQRWSFTPATLPSAGLLDELGPQGLNATDFVVAGYGTQEAQRGPGGHTHPGGGVRMKAPVGFNALNKTWVRLAMTEPRGNGGACYGDSGGPNFAFIGGERVLVSTTITGDAPCYATNVTYRLDAPTARAFLGEFVTLP</sequence>
<dbReference type="InterPro" id="IPR001314">
    <property type="entry name" value="Peptidase_S1A"/>
</dbReference>
<evidence type="ECO:0000259" key="2">
    <source>
        <dbReference type="PROSITE" id="PS50240"/>
    </source>
</evidence>
<proteinExistence type="predicted"/>
<evidence type="ECO:0000313" key="4">
    <source>
        <dbReference type="Proteomes" id="UP000238362"/>
    </source>
</evidence>
<dbReference type="InterPro" id="IPR043504">
    <property type="entry name" value="Peptidase_S1_PA_chymotrypsin"/>
</dbReference>
<dbReference type="InterPro" id="IPR018114">
    <property type="entry name" value="TRYPSIN_HIS"/>
</dbReference>
<feature type="domain" description="Peptidase S1" evidence="2">
    <location>
        <begin position="44"/>
        <end position="269"/>
    </location>
</feature>
<dbReference type="PROSITE" id="PS00134">
    <property type="entry name" value="TRYPSIN_HIS"/>
    <property type="match status" value="1"/>
</dbReference>
<dbReference type="PROSITE" id="PS50240">
    <property type="entry name" value="TRYPSIN_DOM"/>
    <property type="match status" value="1"/>
</dbReference>
<feature type="chain" id="PRO_5015778527" evidence="1">
    <location>
        <begin position="31"/>
        <end position="294"/>
    </location>
</feature>
<dbReference type="Pfam" id="PF00089">
    <property type="entry name" value="Trypsin"/>
    <property type="match status" value="1"/>
</dbReference>
<name>A0A2T0LYN4_9PSEU</name>
<dbReference type="AlphaFoldDB" id="A0A2T0LYN4"/>
<reference evidence="3 4" key="1">
    <citation type="submission" date="2018-03" db="EMBL/GenBank/DDBJ databases">
        <title>Genomic Encyclopedia of Type Strains, Phase III (KMG-III): the genomes of soil and plant-associated and newly described type strains.</title>
        <authorList>
            <person name="Whitman W."/>
        </authorList>
    </citation>
    <scope>NUCLEOTIDE SEQUENCE [LARGE SCALE GENOMIC DNA]</scope>
    <source>
        <strain evidence="3 4">CGMCC 4.7125</strain>
    </source>
</reference>
<gene>
    <name evidence="3" type="ORF">B0I33_103269</name>
</gene>
<keyword evidence="1" id="KW-0732">Signal</keyword>
<accession>A0A2T0LYN4</accession>
<feature type="signal peptide" evidence="1">
    <location>
        <begin position="1"/>
        <end position="30"/>
    </location>
</feature>
<keyword evidence="4" id="KW-1185">Reference proteome</keyword>
<dbReference type="OrthoDB" id="3657335at2"/>
<comment type="caution">
    <text evidence="3">The sequence shown here is derived from an EMBL/GenBank/DDBJ whole genome shotgun (WGS) entry which is preliminary data.</text>
</comment>
<dbReference type="GO" id="GO:0006508">
    <property type="term" value="P:proteolysis"/>
    <property type="evidence" value="ECO:0007669"/>
    <property type="project" value="InterPro"/>
</dbReference>
<dbReference type="RefSeq" id="WP_106177928.1">
    <property type="nucleotide sequence ID" value="NZ_PVNH01000003.1"/>
</dbReference>
<dbReference type="Gene3D" id="2.40.10.10">
    <property type="entry name" value="Trypsin-like serine proteases"/>
    <property type="match status" value="1"/>
</dbReference>
<dbReference type="GO" id="GO:0004252">
    <property type="term" value="F:serine-type endopeptidase activity"/>
    <property type="evidence" value="ECO:0007669"/>
    <property type="project" value="InterPro"/>
</dbReference>
<dbReference type="EMBL" id="PVNH01000003">
    <property type="protein sequence ID" value="PRX49235.1"/>
    <property type="molecule type" value="Genomic_DNA"/>
</dbReference>
<dbReference type="SUPFAM" id="SSF50494">
    <property type="entry name" value="Trypsin-like serine proteases"/>
    <property type="match status" value="1"/>
</dbReference>
<dbReference type="PRINTS" id="PR00722">
    <property type="entry name" value="CHYMOTRYPSIN"/>
</dbReference>
<dbReference type="Proteomes" id="UP000238362">
    <property type="component" value="Unassembled WGS sequence"/>
</dbReference>
<evidence type="ECO:0000256" key="1">
    <source>
        <dbReference type="SAM" id="SignalP"/>
    </source>
</evidence>
<dbReference type="InterPro" id="IPR001254">
    <property type="entry name" value="Trypsin_dom"/>
</dbReference>
<dbReference type="InterPro" id="IPR009003">
    <property type="entry name" value="Peptidase_S1_PA"/>
</dbReference>
<evidence type="ECO:0000313" key="3">
    <source>
        <dbReference type="EMBL" id="PRX49235.1"/>
    </source>
</evidence>
<organism evidence="3 4">
    <name type="scientific">Prauserella shujinwangii</name>
    <dbReference type="NCBI Taxonomy" id="1453103"/>
    <lineage>
        <taxon>Bacteria</taxon>
        <taxon>Bacillati</taxon>
        <taxon>Actinomycetota</taxon>
        <taxon>Actinomycetes</taxon>
        <taxon>Pseudonocardiales</taxon>
        <taxon>Pseudonocardiaceae</taxon>
        <taxon>Prauserella</taxon>
    </lineage>
</organism>